<protein>
    <submittedName>
        <fullName evidence="2">Uncharacterized protein</fullName>
    </submittedName>
</protein>
<accession>A0A0A9DGY8</accession>
<proteinExistence type="predicted"/>
<evidence type="ECO:0000313" key="2">
    <source>
        <dbReference type="EMBL" id="JAD85948.1"/>
    </source>
</evidence>
<reference evidence="2" key="1">
    <citation type="submission" date="2014-09" db="EMBL/GenBank/DDBJ databases">
        <authorList>
            <person name="Magalhaes I.L.F."/>
            <person name="Oliveira U."/>
            <person name="Santos F.R."/>
            <person name="Vidigal T.H.D.A."/>
            <person name="Brescovit A.D."/>
            <person name="Santos A.J."/>
        </authorList>
    </citation>
    <scope>NUCLEOTIDE SEQUENCE</scope>
    <source>
        <tissue evidence="2">Shoot tissue taken approximately 20 cm above the soil surface</tissue>
    </source>
</reference>
<dbReference type="AlphaFoldDB" id="A0A0A9DGY8"/>
<organism evidence="2">
    <name type="scientific">Arundo donax</name>
    <name type="common">Giant reed</name>
    <name type="synonym">Donax arundinaceus</name>
    <dbReference type="NCBI Taxonomy" id="35708"/>
    <lineage>
        <taxon>Eukaryota</taxon>
        <taxon>Viridiplantae</taxon>
        <taxon>Streptophyta</taxon>
        <taxon>Embryophyta</taxon>
        <taxon>Tracheophyta</taxon>
        <taxon>Spermatophyta</taxon>
        <taxon>Magnoliopsida</taxon>
        <taxon>Liliopsida</taxon>
        <taxon>Poales</taxon>
        <taxon>Poaceae</taxon>
        <taxon>PACMAD clade</taxon>
        <taxon>Arundinoideae</taxon>
        <taxon>Arundineae</taxon>
        <taxon>Arundo</taxon>
    </lineage>
</organism>
<evidence type="ECO:0000256" key="1">
    <source>
        <dbReference type="SAM" id="MobiDB-lite"/>
    </source>
</evidence>
<reference evidence="2" key="2">
    <citation type="journal article" date="2015" name="Data Brief">
        <title>Shoot transcriptome of the giant reed, Arundo donax.</title>
        <authorList>
            <person name="Barrero R.A."/>
            <person name="Guerrero F.D."/>
            <person name="Moolhuijzen P."/>
            <person name="Goolsby J.A."/>
            <person name="Tidwell J."/>
            <person name="Bellgard S.E."/>
            <person name="Bellgard M.I."/>
        </authorList>
    </citation>
    <scope>NUCLEOTIDE SEQUENCE</scope>
    <source>
        <tissue evidence="2">Shoot tissue taken approximately 20 cm above the soil surface</tissue>
    </source>
</reference>
<sequence>MYTMQRRSHWPVSGQGSRGELPPRVSGQHPEALQKNIDRIYEIAMEISSG</sequence>
<feature type="region of interest" description="Disordered" evidence="1">
    <location>
        <begin position="1"/>
        <end position="31"/>
    </location>
</feature>
<dbReference type="EMBL" id="GBRH01211947">
    <property type="protein sequence ID" value="JAD85948.1"/>
    <property type="molecule type" value="Transcribed_RNA"/>
</dbReference>
<name>A0A0A9DGY8_ARUDO</name>